<dbReference type="GO" id="GO:0005886">
    <property type="term" value="C:plasma membrane"/>
    <property type="evidence" value="ECO:0007669"/>
    <property type="project" value="UniProtKB-SubCell"/>
</dbReference>
<evidence type="ECO:0000256" key="2">
    <source>
        <dbReference type="SAM" id="MobiDB-lite"/>
    </source>
</evidence>
<dbReference type="InterPro" id="IPR050902">
    <property type="entry name" value="ABC_Transporter_SBP"/>
</dbReference>
<accession>A0A1I6L8A4</accession>
<dbReference type="OrthoDB" id="214567at2157"/>
<protein>
    <submittedName>
        <fullName evidence="4">Iron complex transport system substrate-binding protein</fullName>
    </submittedName>
</protein>
<dbReference type="InterPro" id="IPR002491">
    <property type="entry name" value="ABC_transptr_periplasmic_BD"/>
</dbReference>
<feature type="compositionally biased region" description="Low complexity" evidence="2">
    <location>
        <begin position="315"/>
        <end position="348"/>
    </location>
</feature>
<dbReference type="Proteomes" id="UP000199062">
    <property type="component" value="Unassembled WGS sequence"/>
</dbReference>
<dbReference type="RefSeq" id="WP_089816595.1">
    <property type="nucleotide sequence ID" value="NZ_FOZK01000002.1"/>
</dbReference>
<dbReference type="InterPro" id="IPR026469">
    <property type="entry name" value="Peripla_PGF_1"/>
</dbReference>
<dbReference type="PANTHER" id="PTHR30535:SF34">
    <property type="entry name" value="MOLYBDATE-BINDING PROTEIN MOLA"/>
    <property type="match status" value="1"/>
</dbReference>
<keyword evidence="1" id="KW-0732">Signal</keyword>
<dbReference type="EMBL" id="FOZK01000002">
    <property type="protein sequence ID" value="SFR99480.1"/>
    <property type="molecule type" value="Genomic_DNA"/>
</dbReference>
<proteinExistence type="predicted"/>
<dbReference type="GO" id="GO:0030115">
    <property type="term" value="C:S-layer"/>
    <property type="evidence" value="ECO:0007669"/>
    <property type="project" value="UniProtKB-SubCell"/>
</dbReference>
<evidence type="ECO:0000256" key="1">
    <source>
        <dbReference type="ARBA" id="ARBA00022729"/>
    </source>
</evidence>
<dbReference type="NCBIfam" id="NF038402">
    <property type="entry name" value="TroA_like"/>
    <property type="match status" value="1"/>
</dbReference>
<dbReference type="NCBIfam" id="TIGR04126">
    <property type="entry name" value="PGF_CTERM"/>
    <property type="match status" value="1"/>
</dbReference>
<evidence type="ECO:0000259" key="3">
    <source>
        <dbReference type="PROSITE" id="PS50983"/>
    </source>
</evidence>
<evidence type="ECO:0000313" key="5">
    <source>
        <dbReference type="Proteomes" id="UP000199062"/>
    </source>
</evidence>
<dbReference type="GO" id="GO:0071281">
    <property type="term" value="P:cellular response to iron ion"/>
    <property type="evidence" value="ECO:0007669"/>
    <property type="project" value="TreeGrafter"/>
</dbReference>
<gene>
    <name evidence="4" type="ORF">SAMN05216559_2215</name>
</gene>
<dbReference type="InterPro" id="IPR054828">
    <property type="entry name" value="Vit_B12_bind_prot"/>
</dbReference>
<sequence>MRYAPLFGVLLLVLAATAPATATVAPATATAPTAPAADAAAQGSECSFPVELTDQSGTNVTVEEEPSRVVTLNPSAAQTMWEIGAKDKVVGVTKHAMNLEGAEAKTNISAGGQTISNEKVVGLEPDLVLAPNTIDNETVQSLRDAGLTVYHFGEAGSIAGIQEKTRIIGELTGECAGAEETVDWMDAELATVDAAVEGQERPGMIYTFFGWTAGNGTFIGNLIERAGARNVAAEAGIESYQELNDEVLVDEDPDWILRNSDNDQVPKTAAYNGTTAVQEDQIVVVNYNQLNRPAPRVIYPLVAMTKAMHPEAYAEANATESATATATDTDTASPTDATTESSTPSPTEVTEDGPGTGASGPGFTAVGALVALVSLSLLAGRRGT</sequence>
<organism evidence="4 5">
    <name type="scientific">Halomicrobium zhouii</name>
    <dbReference type="NCBI Taxonomy" id="767519"/>
    <lineage>
        <taxon>Archaea</taxon>
        <taxon>Methanobacteriati</taxon>
        <taxon>Methanobacteriota</taxon>
        <taxon>Stenosarchaea group</taxon>
        <taxon>Halobacteria</taxon>
        <taxon>Halobacteriales</taxon>
        <taxon>Haloarculaceae</taxon>
        <taxon>Halomicrobium</taxon>
    </lineage>
</organism>
<dbReference type="SUPFAM" id="SSF53807">
    <property type="entry name" value="Helical backbone' metal receptor"/>
    <property type="match status" value="1"/>
</dbReference>
<dbReference type="STRING" id="767519.SAMN05216559_2215"/>
<dbReference type="Gene3D" id="3.40.50.1980">
    <property type="entry name" value="Nitrogenase molybdenum iron protein domain"/>
    <property type="match status" value="2"/>
</dbReference>
<name>A0A1I6L8A4_9EURY</name>
<dbReference type="Pfam" id="PF01497">
    <property type="entry name" value="Peripla_BP_2"/>
    <property type="match status" value="1"/>
</dbReference>
<dbReference type="NCBIfam" id="TIGR04281">
    <property type="entry name" value="peripla_PGF_1"/>
    <property type="match status" value="1"/>
</dbReference>
<dbReference type="InterPro" id="IPR026371">
    <property type="entry name" value="PGF_CTERM"/>
</dbReference>
<keyword evidence="5" id="KW-1185">Reference proteome</keyword>
<reference evidence="4 5" key="1">
    <citation type="submission" date="2016-10" db="EMBL/GenBank/DDBJ databases">
        <authorList>
            <person name="de Groot N.N."/>
        </authorList>
    </citation>
    <scope>NUCLEOTIDE SEQUENCE [LARGE SCALE GENOMIC DNA]</scope>
    <source>
        <strain evidence="4 5">CGMCC 1.10457</strain>
    </source>
</reference>
<feature type="domain" description="Fe/B12 periplasmic-binding" evidence="3">
    <location>
        <begin position="68"/>
        <end position="312"/>
    </location>
</feature>
<dbReference type="PANTHER" id="PTHR30535">
    <property type="entry name" value="VITAMIN B12-BINDING PROTEIN"/>
    <property type="match status" value="1"/>
</dbReference>
<evidence type="ECO:0000313" key="4">
    <source>
        <dbReference type="EMBL" id="SFR99480.1"/>
    </source>
</evidence>
<dbReference type="PROSITE" id="PS50983">
    <property type="entry name" value="FE_B12_PBP"/>
    <property type="match status" value="1"/>
</dbReference>
<dbReference type="AlphaFoldDB" id="A0A1I6L8A4"/>
<feature type="region of interest" description="Disordered" evidence="2">
    <location>
        <begin position="315"/>
        <end position="361"/>
    </location>
</feature>